<sequence>MSNHTQLVIFDCDGVVIDSEVISANVLIDKLALLGAEIDMAFVQQHFLGCKFATVAQKIEDLLSLTLPPQFELEYREQLLAVFEHQLTLTAGFNKVLAQLNVPFCIATSSSLPRTTKALSVVGLTDVFSGCVFTASEVKRGKPAPDLFLHAAERMGVKPEHCLVIEDSFFGVTAAVAANMPVIHYVGGGHMSPDNQTVLQVFSQVPELKHWDDFSAIMPALMR</sequence>
<gene>
    <name evidence="5" type="ORF">GCM10009409_25420</name>
</gene>
<proteinExistence type="inferred from homology"/>
<protein>
    <submittedName>
        <fullName evidence="5">Haloacid dehalogenase</fullName>
    </submittedName>
</protein>
<dbReference type="CDD" id="cd07526">
    <property type="entry name" value="HAD_BPGM_like"/>
    <property type="match status" value="1"/>
</dbReference>
<evidence type="ECO:0000256" key="4">
    <source>
        <dbReference type="ARBA" id="ARBA00022842"/>
    </source>
</evidence>
<comment type="similarity">
    <text evidence="2">Belongs to the HAD-like hydrolase superfamily. CbbY/CbbZ/Gph/YieH family.</text>
</comment>
<comment type="caution">
    <text evidence="5">The sequence shown here is derived from an EMBL/GenBank/DDBJ whole genome shotgun (WGS) entry which is preliminary data.</text>
</comment>
<dbReference type="InterPro" id="IPR023198">
    <property type="entry name" value="PGP-like_dom2"/>
</dbReference>
<dbReference type="SFLD" id="SFLDG01129">
    <property type="entry name" value="C1.5:_HAD__Beta-PGM__Phosphata"/>
    <property type="match status" value="1"/>
</dbReference>
<accession>A0ABQ2Q9K2</accession>
<dbReference type="SUPFAM" id="SSF56784">
    <property type="entry name" value="HAD-like"/>
    <property type="match status" value="1"/>
</dbReference>
<dbReference type="InterPro" id="IPR036412">
    <property type="entry name" value="HAD-like_sf"/>
</dbReference>
<dbReference type="Pfam" id="PF00702">
    <property type="entry name" value="Hydrolase"/>
    <property type="match status" value="1"/>
</dbReference>
<dbReference type="Proteomes" id="UP000654367">
    <property type="component" value="Unassembled WGS sequence"/>
</dbReference>
<dbReference type="InterPro" id="IPR006439">
    <property type="entry name" value="HAD-SF_hydro_IA"/>
</dbReference>
<dbReference type="EMBL" id="BMQV01000026">
    <property type="protein sequence ID" value="GGP58408.1"/>
    <property type="molecule type" value="Genomic_DNA"/>
</dbReference>
<evidence type="ECO:0000256" key="1">
    <source>
        <dbReference type="ARBA" id="ARBA00001946"/>
    </source>
</evidence>
<reference evidence="6" key="1">
    <citation type="journal article" date="2019" name="Int. J. Syst. Evol. Microbiol.">
        <title>The Global Catalogue of Microorganisms (GCM) 10K type strain sequencing project: providing services to taxonomists for standard genome sequencing and annotation.</title>
        <authorList>
            <consortium name="The Broad Institute Genomics Platform"/>
            <consortium name="The Broad Institute Genome Sequencing Center for Infectious Disease"/>
            <person name="Wu L."/>
            <person name="Ma J."/>
        </authorList>
    </citation>
    <scope>NUCLEOTIDE SEQUENCE [LARGE SCALE GENOMIC DNA]</scope>
    <source>
        <strain evidence="6">JCM 32304</strain>
    </source>
</reference>
<evidence type="ECO:0000313" key="6">
    <source>
        <dbReference type="Proteomes" id="UP000654367"/>
    </source>
</evidence>
<dbReference type="SFLD" id="SFLDS00003">
    <property type="entry name" value="Haloacid_Dehalogenase"/>
    <property type="match status" value="1"/>
</dbReference>
<organism evidence="5 6">
    <name type="scientific">Shewanella saliphila</name>
    <dbReference type="NCBI Taxonomy" id="2282698"/>
    <lineage>
        <taxon>Bacteria</taxon>
        <taxon>Pseudomonadati</taxon>
        <taxon>Pseudomonadota</taxon>
        <taxon>Gammaproteobacteria</taxon>
        <taxon>Alteromonadales</taxon>
        <taxon>Shewanellaceae</taxon>
        <taxon>Shewanella</taxon>
    </lineage>
</organism>
<dbReference type="NCBIfam" id="TIGR01509">
    <property type="entry name" value="HAD-SF-IA-v3"/>
    <property type="match status" value="1"/>
</dbReference>
<dbReference type="PANTHER" id="PTHR46193">
    <property type="entry name" value="6-PHOSPHOGLUCONATE PHOSPHATASE"/>
    <property type="match status" value="1"/>
</dbReference>
<evidence type="ECO:0000256" key="3">
    <source>
        <dbReference type="ARBA" id="ARBA00022723"/>
    </source>
</evidence>
<keyword evidence="6" id="KW-1185">Reference proteome</keyword>
<dbReference type="InterPro" id="IPR023214">
    <property type="entry name" value="HAD_sf"/>
</dbReference>
<comment type="cofactor">
    <cofactor evidence="1">
        <name>Mg(2+)</name>
        <dbReference type="ChEBI" id="CHEBI:18420"/>
    </cofactor>
</comment>
<dbReference type="InterPro" id="IPR051600">
    <property type="entry name" value="Beta-PGM-like"/>
</dbReference>
<dbReference type="Gene3D" id="1.10.150.240">
    <property type="entry name" value="Putative phosphatase, domain 2"/>
    <property type="match status" value="1"/>
</dbReference>
<keyword evidence="4" id="KW-0460">Magnesium</keyword>
<name>A0ABQ2Q9K2_9GAMM</name>
<keyword evidence="3" id="KW-0479">Metal-binding</keyword>
<evidence type="ECO:0000313" key="5">
    <source>
        <dbReference type="EMBL" id="GGP58408.1"/>
    </source>
</evidence>
<dbReference type="RefSeq" id="WP_188920920.1">
    <property type="nucleotide sequence ID" value="NZ_BMQV01000026.1"/>
</dbReference>
<evidence type="ECO:0000256" key="2">
    <source>
        <dbReference type="ARBA" id="ARBA00006171"/>
    </source>
</evidence>
<dbReference type="Gene3D" id="3.40.50.1000">
    <property type="entry name" value="HAD superfamily/HAD-like"/>
    <property type="match status" value="1"/>
</dbReference>
<dbReference type="PANTHER" id="PTHR46193:SF10">
    <property type="entry name" value="6-PHOSPHOGLUCONATE PHOSPHATASE"/>
    <property type="match status" value="1"/>
</dbReference>